<proteinExistence type="predicted"/>
<keyword evidence="2 5" id="KW-0812">Transmembrane</keyword>
<accession>A0A4R3HYT1</accession>
<dbReference type="Pfam" id="PF13515">
    <property type="entry name" value="FUSC_2"/>
    <property type="match status" value="1"/>
</dbReference>
<evidence type="ECO:0000256" key="5">
    <source>
        <dbReference type="SAM" id="Phobius"/>
    </source>
</evidence>
<evidence type="ECO:0000313" key="8">
    <source>
        <dbReference type="Proteomes" id="UP000295382"/>
    </source>
</evidence>
<dbReference type="AlphaFoldDB" id="A0A4R3HYT1"/>
<dbReference type="EMBL" id="SLZQ01000002">
    <property type="protein sequence ID" value="TCS38382.1"/>
    <property type="molecule type" value="Genomic_DNA"/>
</dbReference>
<comment type="subcellular location">
    <subcellularLocation>
        <location evidence="1">Membrane</location>
        <topology evidence="1">Multi-pass membrane protein</topology>
    </subcellularLocation>
</comment>
<feature type="transmembrane region" description="Helical" evidence="5">
    <location>
        <begin position="219"/>
        <end position="239"/>
    </location>
</feature>
<sequence>MSIDKKNTAHSSESALSRFSRGTVTRQLFTPEQIQESMALTRPPSIKIASIAGLQAALALLAAIVLTYFSPWTHMIGYPALGALASLFGRYAPVRDRMRIVAICALLLTLAVLIPSLASLAGASATIMVMVLALLAGASTFAVNHLRLGGPGAVIIVFAVGGALAPVESWQAATERAIATAAGGIVAWIVCALTDHMRTVELASLDMPAPPHRSLSHELIAAGRITLGAGIAAFIAHAAGWPHPAWAAIGATAVMQGGHLHVTMNRALQRMAGTIVGAFIVWSILSQSPSFWMLVAAVVIFQFLTEVIIGFNYALGQITVTPMALLMTYLVAPAPTATNMPFERVLDTILGAAIGIVFAVIFSTVDDRAFLAAHRKKP</sequence>
<dbReference type="Proteomes" id="UP000295382">
    <property type="component" value="Unassembled WGS sequence"/>
</dbReference>
<evidence type="ECO:0000256" key="3">
    <source>
        <dbReference type="ARBA" id="ARBA00022989"/>
    </source>
</evidence>
<dbReference type="RefSeq" id="WP_132257452.1">
    <property type="nucleotide sequence ID" value="NZ_SLZQ01000002.1"/>
</dbReference>
<feature type="transmembrane region" description="Helical" evidence="5">
    <location>
        <begin position="75"/>
        <end position="93"/>
    </location>
</feature>
<dbReference type="GO" id="GO:0016020">
    <property type="term" value="C:membrane"/>
    <property type="evidence" value="ECO:0007669"/>
    <property type="project" value="UniProtKB-SubCell"/>
</dbReference>
<feature type="domain" description="Integral membrane bound transporter" evidence="6">
    <location>
        <begin position="231"/>
        <end position="358"/>
    </location>
</feature>
<feature type="transmembrane region" description="Helical" evidence="5">
    <location>
        <begin position="124"/>
        <end position="143"/>
    </location>
</feature>
<feature type="transmembrane region" description="Helical" evidence="5">
    <location>
        <begin position="100"/>
        <end position="118"/>
    </location>
</feature>
<evidence type="ECO:0000259" key="6">
    <source>
        <dbReference type="Pfam" id="PF13515"/>
    </source>
</evidence>
<evidence type="ECO:0000256" key="4">
    <source>
        <dbReference type="ARBA" id="ARBA00023136"/>
    </source>
</evidence>
<feature type="transmembrane region" description="Helical" evidence="5">
    <location>
        <begin position="177"/>
        <end position="198"/>
    </location>
</feature>
<keyword evidence="8" id="KW-1185">Reference proteome</keyword>
<protein>
    <submittedName>
        <fullName evidence="7">Fusaric acid resistance family protein</fullName>
    </submittedName>
</protein>
<feature type="transmembrane region" description="Helical" evidence="5">
    <location>
        <begin position="348"/>
        <end position="365"/>
    </location>
</feature>
<dbReference type="InterPro" id="IPR049453">
    <property type="entry name" value="Memb_transporter_dom"/>
</dbReference>
<feature type="transmembrane region" description="Helical" evidence="5">
    <location>
        <begin position="48"/>
        <end position="69"/>
    </location>
</feature>
<keyword evidence="3 5" id="KW-1133">Transmembrane helix</keyword>
<dbReference type="OrthoDB" id="581879at2"/>
<gene>
    <name evidence="7" type="ORF">EDC30_102120</name>
</gene>
<organism evidence="7 8">
    <name type="scientific">Paucimonas lemoignei</name>
    <name type="common">Pseudomonas lemoignei</name>
    <dbReference type="NCBI Taxonomy" id="29443"/>
    <lineage>
        <taxon>Bacteria</taxon>
        <taxon>Pseudomonadati</taxon>
        <taxon>Pseudomonadota</taxon>
        <taxon>Betaproteobacteria</taxon>
        <taxon>Burkholderiales</taxon>
        <taxon>Burkholderiaceae</taxon>
        <taxon>Paucimonas</taxon>
    </lineage>
</organism>
<name>A0A4R3HYT1_PAULE</name>
<keyword evidence="4 5" id="KW-0472">Membrane</keyword>
<feature type="transmembrane region" description="Helical" evidence="5">
    <location>
        <begin position="148"/>
        <end position="165"/>
    </location>
</feature>
<evidence type="ECO:0000313" key="7">
    <source>
        <dbReference type="EMBL" id="TCS38382.1"/>
    </source>
</evidence>
<comment type="caution">
    <text evidence="7">The sequence shown here is derived from an EMBL/GenBank/DDBJ whole genome shotgun (WGS) entry which is preliminary data.</text>
</comment>
<reference evidence="7 8" key="1">
    <citation type="submission" date="2019-03" db="EMBL/GenBank/DDBJ databases">
        <title>Genomic Encyclopedia of Type Strains, Phase IV (KMG-IV): sequencing the most valuable type-strain genomes for metagenomic binning, comparative biology and taxonomic classification.</title>
        <authorList>
            <person name="Goeker M."/>
        </authorList>
    </citation>
    <scope>NUCLEOTIDE SEQUENCE [LARGE SCALE GENOMIC DNA]</scope>
    <source>
        <strain evidence="7 8">DSM 7445</strain>
    </source>
</reference>
<evidence type="ECO:0000256" key="2">
    <source>
        <dbReference type="ARBA" id="ARBA00022692"/>
    </source>
</evidence>
<evidence type="ECO:0000256" key="1">
    <source>
        <dbReference type="ARBA" id="ARBA00004141"/>
    </source>
</evidence>